<proteinExistence type="predicted"/>
<organism evidence="1 2">
    <name type="scientific">Belnapia arida</name>
    <dbReference type="NCBI Taxonomy" id="2804533"/>
    <lineage>
        <taxon>Bacteria</taxon>
        <taxon>Pseudomonadati</taxon>
        <taxon>Pseudomonadota</taxon>
        <taxon>Alphaproteobacteria</taxon>
        <taxon>Acetobacterales</taxon>
        <taxon>Roseomonadaceae</taxon>
        <taxon>Belnapia</taxon>
    </lineage>
</organism>
<evidence type="ECO:0000313" key="2">
    <source>
        <dbReference type="Proteomes" id="UP000660885"/>
    </source>
</evidence>
<reference evidence="1 2" key="1">
    <citation type="submission" date="2021-01" db="EMBL/GenBank/DDBJ databases">
        <title>Belnapia mucosa sp. nov. and Belnapia arida sp. nov., isolated from the Tabernas Desert (Almeria, Spain).</title>
        <authorList>
            <person name="Molina-Menor E."/>
            <person name="Vidal-Verdu A."/>
            <person name="Calonge A."/>
            <person name="Satari L."/>
            <person name="Pereto J."/>
            <person name="Porcar M."/>
        </authorList>
    </citation>
    <scope>NUCLEOTIDE SEQUENCE [LARGE SCALE GENOMIC DNA]</scope>
    <source>
        <strain evidence="1 2">T18</strain>
    </source>
</reference>
<name>A0ABS1U3D9_9PROT</name>
<protein>
    <submittedName>
        <fullName evidence="1">Uncharacterized protein</fullName>
    </submittedName>
</protein>
<dbReference type="Proteomes" id="UP000660885">
    <property type="component" value="Unassembled WGS sequence"/>
</dbReference>
<evidence type="ECO:0000313" key="1">
    <source>
        <dbReference type="EMBL" id="MBL6079182.1"/>
    </source>
</evidence>
<gene>
    <name evidence="1" type="ORF">JMJ56_14280</name>
</gene>
<accession>A0ABS1U3D9</accession>
<sequence length="81" mass="8922">MSTSLFMLRPALDGLTDPAWGLSWHRNPCQIHARSAEEARRVAAGQYTVAVHPDPLLAAWHSPWLDTRLVAVDLMAAVHAP</sequence>
<keyword evidence="2" id="KW-1185">Reference proteome</keyword>
<dbReference type="RefSeq" id="WP_202832428.1">
    <property type="nucleotide sequence ID" value="NZ_JAETWB010000005.1"/>
</dbReference>
<comment type="caution">
    <text evidence="1">The sequence shown here is derived from an EMBL/GenBank/DDBJ whole genome shotgun (WGS) entry which is preliminary data.</text>
</comment>
<dbReference type="EMBL" id="JAETWB010000005">
    <property type="protein sequence ID" value="MBL6079182.1"/>
    <property type="molecule type" value="Genomic_DNA"/>
</dbReference>